<protein>
    <submittedName>
        <fullName evidence="3">DUF4179 domain-containing protein</fullName>
    </submittedName>
</protein>
<name>A0A3Q9IC37_9BACL</name>
<dbReference type="EMBL" id="CP034346">
    <property type="protein sequence ID" value="AZS17305.1"/>
    <property type="molecule type" value="Genomic_DNA"/>
</dbReference>
<sequence length="430" mass="48159">MNNIEEQLAVEKQRLENQKAPKELKNRLRATLDAAPSRKSKRIAPIWKAAAILILIAAIFGSNYNALAYYGKQLFGFEELMGDTLKQLNDKGMGQSMEEKITLKDGTDFTINGIIADANQLVMYYTLFNPHGLDQSHEPIRLDSISGFWTKSHPASGTSVLNEEQTEIKGIMTFDSVNPFAKKLTLHYMQMPYTAEQMSEGTLTFSYNPNQALQTLLRQSINKTLKVDQGSLTFQSITATPTQTVVRGTIRVDNYDRVPNALDGIKLRANGIEIPIKGSGSQSAYGSKISFEIRYDALPQQIQDLELIMGHFVGYQSLDKKLSLANVSGDSFKLSEENLWIKDVSVTADQVEVTIATEDDVMLDGVSIETQDENTPLQTTVRQDLVKQADGTLLKQRTLLFNTKNKPEYLLIKGMHYMKAYNKTIEIPVK</sequence>
<proteinExistence type="predicted"/>
<evidence type="ECO:0000259" key="2">
    <source>
        <dbReference type="Pfam" id="PF13786"/>
    </source>
</evidence>
<accession>A0A3Q9IC37</accession>
<feature type="transmembrane region" description="Helical" evidence="1">
    <location>
        <begin position="46"/>
        <end position="64"/>
    </location>
</feature>
<dbReference type="AlphaFoldDB" id="A0A3Q9IC37"/>
<dbReference type="Pfam" id="PF13786">
    <property type="entry name" value="DUF4179"/>
    <property type="match status" value="1"/>
</dbReference>
<feature type="domain" description="DUF4179" evidence="2">
    <location>
        <begin position="39"/>
        <end position="127"/>
    </location>
</feature>
<keyword evidence="4" id="KW-1185">Reference proteome</keyword>
<keyword evidence="1" id="KW-0472">Membrane</keyword>
<gene>
    <name evidence="3" type="ORF">EI981_24660</name>
</gene>
<dbReference type="KEGG" id="plut:EI981_24660"/>
<dbReference type="Proteomes" id="UP000270678">
    <property type="component" value="Chromosome"/>
</dbReference>
<keyword evidence="1" id="KW-0812">Transmembrane</keyword>
<evidence type="ECO:0000256" key="1">
    <source>
        <dbReference type="SAM" id="Phobius"/>
    </source>
</evidence>
<dbReference type="RefSeq" id="WP_127002744.1">
    <property type="nucleotide sequence ID" value="NZ_CP034346.1"/>
</dbReference>
<keyword evidence="1" id="KW-1133">Transmembrane helix</keyword>
<dbReference type="OrthoDB" id="2961302at2"/>
<organism evidence="3 4">
    <name type="scientific">Paenibacillus lutimineralis</name>
    <dbReference type="NCBI Taxonomy" id="2707005"/>
    <lineage>
        <taxon>Bacteria</taxon>
        <taxon>Bacillati</taxon>
        <taxon>Bacillota</taxon>
        <taxon>Bacilli</taxon>
        <taxon>Bacillales</taxon>
        <taxon>Paenibacillaceae</taxon>
        <taxon>Paenibacillus</taxon>
    </lineage>
</organism>
<evidence type="ECO:0000313" key="4">
    <source>
        <dbReference type="Proteomes" id="UP000270678"/>
    </source>
</evidence>
<evidence type="ECO:0000313" key="3">
    <source>
        <dbReference type="EMBL" id="AZS17305.1"/>
    </source>
</evidence>
<reference evidence="4" key="1">
    <citation type="submission" date="2018-12" db="EMBL/GenBank/DDBJ databases">
        <title>Complete genome sequence of Paenibacillus sp. MBLB1234.</title>
        <authorList>
            <person name="Nam Y.-D."/>
            <person name="Kang J."/>
            <person name="Chung W.-H."/>
            <person name="Park Y.S."/>
        </authorList>
    </citation>
    <scope>NUCLEOTIDE SEQUENCE [LARGE SCALE GENOMIC DNA]</scope>
    <source>
        <strain evidence="4">MBLB1234</strain>
    </source>
</reference>
<dbReference type="InterPro" id="IPR025436">
    <property type="entry name" value="DUF4179"/>
</dbReference>